<evidence type="ECO:0000313" key="7">
    <source>
        <dbReference type="Proteomes" id="UP001251870"/>
    </source>
</evidence>
<comment type="caution">
    <text evidence="6">The sequence shown here is derived from an EMBL/GenBank/DDBJ whole genome shotgun (WGS) entry which is preliminary data.</text>
</comment>
<gene>
    <name evidence="6" type="ORF">RIL96_03145</name>
</gene>
<protein>
    <recommendedName>
        <fullName evidence="1">D-inositol 3-phosphate glycosyltransferase</fullName>
    </recommendedName>
</protein>
<evidence type="ECO:0000256" key="3">
    <source>
        <dbReference type="ARBA" id="ARBA00022679"/>
    </source>
</evidence>
<keyword evidence="2" id="KW-0328">Glycosyltransferase</keyword>
<keyword evidence="3" id="KW-0808">Transferase</keyword>
<evidence type="ECO:0000259" key="4">
    <source>
        <dbReference type="Pfam" id="PF00535"/>
    </source>
</evidence>
<dbReference type="SUPFAM" id="SSF53448">
    <property type="entry name" value="Nucleotide-diphospho-sugar transferases"/>
    <property type="match status" value="1"/>
</dbReference>
<proteinExistence type="predicted"/>
<dbReference type="Gene3D" id="3.40.50.2000">
    <property type="entry name" value="Glycogen Phosphorylase B"/>
    <property type="match status" value="2"/>
</dbReference>
<dbReference type="Pfam" id="PF00535">
    <property type="entry name" value="Glycos_transf_2"/>
    <property type="match status" value="1"/>
</dbReference>
<dbReference type="InterPro" id="IPR029044">
    <property type="entry name" value="Nucleotide-diphossugar_trans"/>
</dbReference>
<dbReference type="Gene3D" id="3.90.550.10">
    <property type="entry name" value="Spore Coat Polysaccharide Biosynthesis Protein SpsA, Chain A"/>
    <property type="match status" value="1"/>
</dbReference>
<sequence length="726" mass="78683">MTGGTSPGRVQLLTSSYWPERTPPQRRWQRLVAELVAEGWQVDVIAPAQNPRHTPEGSGGLGRFTLRAGPGPAGEQIRRVPYAVLRDSRLGRFAADVVSAALVVPRSLSAPRPDVLIATVPALPLAVTGWVAARSRRVPLVLDMRDAWPDLAREAKLKAAPAVDVLERVLTTVQRRAELVVTVTEGFAARLRARGARVETISNGVDLAEVPLLEPRPRRAGELHVLYYGNHGESQALQTAIDAVRTLEAGGEVSVVLRLVGSGTQKPRLIEHAEGSPAVEFHPPAHGQALQQHLDWADTMLVSLRTDWPSFAWTVPSKTFELMARGRHITAAVRGEAAEILRQGGHVDVVEAADAPLLADLWERLARDPQATPSSETGRQWVAEHADLPRLGQRYSALLRELIGAPEAASSPSVWHPVRAEHTWICVCTYQRPELLAELLVSLRASVGLAADPAAEPAADPGFVPRLIVVDNDPQGGARSVVAERYPEAIYVHQPEPGIVAARNASLDAVPAEAEAVVFLDDDERVTPQWLAALIRAAEASGADTVSGPVVSHLPAGSDLASGGFIRRIDFPAGPWSGRPATNNVLVRAQWFLGEQGLRFDPEFNLTGGEDSELFSRMQAAGARSWWEPEAVVEEDVPAERVTGAWLRRRGIRAGHVRAKKAQKVGRGRASILAEAAVRLGAGAGRAAVARLRGGPVRYTDRIWWREGRGMAEYALGHRLEEYARH</sequence>
<dbReference type="PANTHER" id="PTHR45947:SF3">
    <property type="entry name" value="SULFOQUINOVOSYL TRANSFERASE SQD2"/>
    <property type="match status" value="1"/>
</dbReference>
<dbReference type="SUPFAM" id="SSF53756">
    <property type="entry name" value="UDP-Glycosyltransferase/glycogen phosphorylase"/>
    <property type="match status" value="1"/>
</dbReference>
<keyword evidence="7" id="KW-1185">Reference proteome</keyword>
<feature type="domain" description="Glycosyltransferase subfamily 4-like N-terminal" evidence="5">
    <location>
        <begin position="25"/>
        <end position="204"/>
    </location>
</feature>
<evidence type="ECO:0000256" key="1">
    <source>
        <dbReference type="ARBA" id="ARBA00021292"/>
    </source>
</evidence>
<feature type="domain" description="Glycosyltransferase 2-like" evidence="4">
    <location>
        <begin position="425"/>
        <end position="553"/>
    </location>
</feature>
<name>A0ABU2DPX2_9MICC</name>
<accession>A0ABU2DPX2</accession>
<dbReference type="PANTHER" id="PTHR45947">
    <property type="entry name" value="SULFOQUINOVOSYL TRANSFERASE SQD2"/>
    <property type="match status" value="1"/>
</dbReference>
<organism evidence="6 7">
    <name type="scientific">Nesterenkonia aerolata</name>
    <dbReference type="NCBI Taxonomy" id="3074079"/>
    <lineage>
        <taxon>Bacteria</taxon>
        <taxon>Bacillati</taxon>
        <taxon>Actinomycetota</taxon>
        <taxon>Actinomycetes</taxon>
        <taxon>Micrococcales</taxon>
        <taxon>Micrococcaceae</taxon>
        <taxon>Nesterenkonia</taxon>
    </lineage>
</organism>
<dbReference type="Pfam" id="PF13692">
    <property type="entry name" value="Glyco_trans_1_4"/>
    <property type="match status" value="1"/>
</dbReference>
<dbReference type="InterPro" id="IPR028098">
    <property type="entry name" value="Glyco_trans_4-like_N"/>
</dbReference>
<evidence type="ECO:0000256" key="2">
    <source>
        <dbReference type="ARBA" id="ARBA00022676"/>
    </source>
</evidence>
<dbReference type="Proteomes" id="UP001251870">
    <property type="component" value="Unassembled WGS sequence"/>
</dbReference>
<evidence type="ECO:0000259" key="5">
    <source>
        <dbReference type="Pfam" id="PF13579"/>
    </source>
</evidence>
<dbReference type="EMBL" id="JAVKGR010000002">
    <property type="protein sequence ID" value="MDR8018559.1"/>
    <property type="molecule type" value="Genomic_DNA"/>
</dbReference>
<dbReference type="RefSeq" id="WP_310547548.1">
    <property type="nucleotide sequence ID" value="NZ_JAVKGR010000002.1"/>
</dbReference>
<reference evidence="6 7" key="1">
    <citation type="submission" date="2023-09" db="EMBL/GenBank/DDBJ databases">
        <title>Description of three actinobacteria isolated from air of manufacturing shop in a pharmaceutical factory.</title>
        <authorList>
            <person name="Zhang D.-F."/>
        </authorList>
    </citation>
    <scope>NUCLEOTIDE SEQUENCE [LARGE SCALE GENOMIC DNA]</scope>
    <source>
        <strain evidence="6 7">LY-0111</strain>
    </source>
</reference>
<evidence type="ECO:0000313" key="6">
    <source>
        <dbReference type="EMBL" id="MDR8018559.1"/>
    </source>
</evidence>
<dbReference type="InterPro" id="IPR050194">
    <property type="entry name" value="Glycosyltransferase_grp1"/>
</dbReference>
<dbReference type="InterPro" id="IPR001173">
    <property type="entry name" value="Glyco_trans_2-like"/>
</dbReference>
<dbReference type="CDD" id="cd03794">
    <property type="entry name" value="GT4_WbuB-like"/>
    <property type="match status" value="1"/>
</dbReference>
<dbReference type="Pfam" id="PF13579">
    <property type="entry name" value="Glyco_trans_4_4"/>
    <property type="match status" value="1"/>
</dbReference>